<dbReference type="Gene3D" id="1.10.540.10">
    <property type="entry name" value="Acyl-CoA dehydrogenase/oxidase, N-terminal domain"/>
    <property type="match status" value="1"/>
</dbReference>
<dbReference type="InterPro" id="IPR009100">
    <property type="entry name" value="AcylCoA_DH/oxidase_NM_dom_sf"/>
</dbReference>
<keyword evidence="3 6" id="KW-0285">Flavoprotein</keyword>
<accession>A0A1L3ZUP2</accession>
<reference evidence="11" key="1">
    <citation type="submission" date="2016-11" db="EMBL/GenBank/DDBJ databases">
        <title>Complete Genome Sequence of alachlor-degrading Sphingomonas sp. strain JJ-A5.</title>
        <authorList>
            <person name="Lee H."/>
            <person name="Ka J.-O."/>
        </authorList>
    </citation>
    <scope>NUCLEOTIDE SEQUENCE [LARGE SCALE GENOMIC DNA]</scope>
    <source>
        <strain evidence="11">JJ-A5</strain>
    </source>
</reference>
<dbReference type="SUPFAM" id="SSF47203">
    <property type="entry name" value="Acyl-CoA dehydrogenase C-terminal domain-like"/>
    <property type="match status" value="1"/>
</dbReference>
<evidence type="ECO:0000259" key="7">
    <source>
        <dbReference type="Pfam" id="PF00441"/>
    </source>
</evidence>
<dbReference type="Pfam" id="PF00441">
    <property type="entry name" value="Acyl-CoA_dh_1"/>
    <property type="match status" value="1"/>
</dbReference>
<dbReference type="RefSeq" id="WP_072596927.1">
    <property type="nucleotide sequence ID" value="NZ_CP018221.1"/>
</dbReference>
<dbReference type="STRING" id="1921510.BSL82_08690"/>
<comment type="cofactor">
    <cofactor evidence="1 6">
        <name>FAD</name>
        <dbReference type="ChEBI" id="CHEBI:57692"/>
    </cofactor>
</comment>
<proteinExistence type="inferred from homology"/>
<keyword evidence="5 6" id="KW-0560">Oxidoreductase</keyword>
<dbReference type="GO" id="GO:0003995">
    <property type="term" value="F:acyl-CoA dehydrogenase activity"/>
    <property type="evidence" value="ECO:0007669"/>
    <property type="project" value="TreeGrafter"/>
</dbReference>
<dbReference type="InterPro" id="IPR013786">
    <property type="entry name" value="AcylCoA_DH/ox_N"/>
</dbReference>
<dbReference type="KEGG" id="sphj:BSL82_08690"/>
<keyword evidence="4 6" id="KW-0274">FAD</keyword>
<sequence>MDFRLTDEQEMLRDGARRFVADKLDYASRGKRIASGEDCWGDFADMGWLMLAVPESAGGLERPLEDIAIIAEELGRGIAREPFIFSGFLPARLMALAGTANSPLEELVGGAQRFAAALYETAHRYSLAGLATVSSKQPDGSYLLNGSKTLVLGGVEADYLIVAARSEGDTAPALFIVDANVAGVERRNYRTIDEANACDVRFKGVQLPADAILADTAVATSILDRALDEATVLLCADALGCMDRAIELTAEYLRIRKQFGQALSNFQSLQHGVANLFVEANDARSMVYRALAACAADDDAGRPKAVSACKIKVMQAGRFVAGQSVHFHGGIGMTVEYPVGEHLRRMLVAEQLLGNSQHHFERYLAGA</sequence>
<evidence type="ECO:0000256" key="2">
    <source>
        <dbReference type="ARBA" id="ARBA00009347"/>
    </source>
</evidence>
<dbReference type="Gene3D" id="2.40.110.10">
    <property type="entry name" value="Butyryl-CoA Dehydrogenase, subunit A, domain 2"/>
    <property type="match status" value="1"/>
</dbReference>
<dbReference type="InterPro" id="IPR037069">
    <property type="entry name" value="AcylCoA_DH/ox_N_sf"/>
</dbReference>
<feature type="domain" description="Acyl-CoA dehydrogenase/oxidase C-terminal" evidence="7">
    <location>
        <begin position="225"/>
        <end position="360"/>
    </location>
</feature>
<dbReference type="PANTHER" id="PTHR43884:SF20">
    <property type="entry name" value="ACYL-COA DEHYDROGENASE FADE28"/>
    <property type="match status" value="1"/>
</dbReference>
<name>A0A1L3ZUP2_9SPHN</name>
<keyword evidence="11" id="KW-1185">Reference proteome</keyword>
<organism evidence="10 11">
    <name type="scientific">Tardibacter chloracetimidivorans</name>
    <dbReference type="NCBI Taxonomy" id="1921510"/>
    <lineage>
        <taxon>Bacteria</taxon>
        <taxon>Pseudomonadati</taxon>
        <taxon>Pseudomonadota</taxon>
        <taxon>Alphaproteobacteria</taxon>
        <taxon>Sphingomonadales</taxon>
        <taxon>Sphingomonadaceae</taxon>
        <taxon>Tardibacter</taxon>
    </lineage>
</organism>
<dbReference type="Pfam" id="PF02771">
    <property type="entry name" value="Acyl-CoA_dh_N"/>
    <property type="match status" value="1"/>
</dbReference>
<dbReference type="Gene3D" id="1.20.140.10">
    <property type="entry name" value="Butyryl-CoA Dehydrogenase, subunit A, domain 3"/>
    <property type="match status" value="1"/>
</dbReference>
<dbReference type="PANTHER" id="PTHR43884">
    <property type="entry name" value="ACYL-COA DEHYDROGENASE"/>
    <property type="match status" value="1"/>
</dbReference>
<evidence type="ECO:0000313" key="11">
    <source>
        <dbReference type="Proteomes" id="UP000182063"/>
    </source>
</evidence>
<dbReference type="EMBL" id="CP018221">
    <property type="protein sequence ID" value="API59376.1"/>
    <property type="molecule type" value="Genomic_DNA"/>
</dbReference>
<evidence type="ECO:0000259" key="8">
    <source>
        <dbReference type="Pfam" id="PF02770"/>
    </source>
</evidence>
<dbReference type="InterPro" id="IPR009075">
    <property type="entry name" value="AcylCo_DH/oxidase_C"/>
</dbReference>
<feature type="domain" description="Acyl-CoA oxidase/dehydrogenase middle" evidence="8">
    <location>
        <begin position="117"/>
        <end position="205"/>
    </location>
</feature>
<dbReference type="GO" id="GO:0050660">
    <property type="term" value="F:flavin adenine dinucleotide binding"/>
    <property type="evidence" value="ECO:0007669"/>
    <property type="project" value="InterPro"/>
</dbReference>
<dbReference type="AlphaFoldDB" id="A0A1L3ZUP2"/>
<dbReference type="Pfam" id="PF02770">
    <property type="entry name" value="Acyl-CoA_dh_M"/>
    <property type="match status" value="1"/>
</dbReference>
<dbReference type="SUPFAM" id="SSF56645">
    <property type="entry name" value="Acyl-CoA dehydrogenase NM domain-like"/>
    <property type="match status" value="1"/>
</dbReference>
<evidence type="ECO:0000313" key="10">
    <source>
        <dbReference type="EMBL" id="API59376.1"/>
    </source>
</evidence>
<comment type="similarity">
    <text evidence="2 6">Belongs to the acyl-CoA dehydrogenase family.</text>
</comment>
<dbReference type="InterPro" id="IPR046373">
    <property type="entry name" value="Acyl-CoA_Oxase/DH_mid-dom_sf"/>
</dbReference>
<evidence type="ECO:0000256" key="6">
    <source>
        <dbReference type="RuleBase" id="RU362125"/>
    </source>
</evidence>
<dbReference type="CDD" id="cd00567">
    <property type="entry name" value="ACAD"/>
    <property type="match status" value="1"/>
</dbReference>
<evidence type="ECO:0000256" key="1">
    <source>
        <dbReference type="ARBA" id="ARBA00001974"/>
    </source>
</evidence>
<evidence type="ECO:0000256" key="5">
    <source>
        <dbReference type="ARBA" id="ARBA00023002"/>
    </source>
</evidence>
<protein>
    <submittedName>
        <fullName evidence="10">Acyl-CoA dehydrogenase</fullName>
    </submittedName>
</protein>
<evidence type="ECO:0000256" key="4">
    <source>
        <dbReference type="ARBA" id="ARBA00022827"/>
    </source>
</evidence>
<gene>
    <name evidence="10" type="ORF">BSL82_08690</name>
</gene>
<dbReference type="InterPro" id="IPR036250">
    <property type="entry name" value="AcylCo_DH-like_C"/>
</dbReference>
<dbReference type="Proteomes" id="UP000182063">
    <property type="component" value="Chromosome"/>
</dbReference>
<feature type="domain" description="Acyl-CoA dehydrogenase/oxidase N-terminal" evidence="9">
    <location>
        <begin position="6"/>
        <end position="79"/>
    </location>
</feature>
<dbReference type="OrthoDB" id="7328575at2"/>
<evidence type="ECO:0000256" key="3">
    <source>
        <dbReference type="ARBA" id="ARBA00022630"/>
    </source>
</evidence>
<dbReference type="InterPro" id="IPR006091">
    <property type="entry name" value="Acyl-CoA_Oxase/DH_mid-dom"/>
</dbReference>
<evidence type="ECO:0000259" key="9">
    <source>
        <dbReference type="Pfam" id="PF02771"/>
    </source>
</evidence>